<dbReference type="STRING" id="5353.A0A1Q3EKP2"/>
<dbReference type="Proteomes" id="UP000188533">
    <property type="component" value="Unassembled WGS sequence"/>
</dbReference>
<dbReference type="PANTHER" id="PTHR35201">
    <property type="entry name" value="TERPENE SYNTHASE"/>
    <property type="match status" value="1"/>
</dbReference>
<evidence type="ECO:0000256" key="4">
    <source>
        <dbReference type="ARBA" id="ARBA00022842"/>
    </source>
</evidence>
<comment type="similarity">
    <text evidence="2 6">Belongs to the terpene synthase family.</text>
</comment>
<dbReference type="EMBL" id="BDGU01000501">
    <property type="protein sequence ID" value="GAW07773.1"/>
    <property type="molecule type" value="Genomic_DNA"/>
</dbReference>
<evidence type="ECO:0000256" key="1">
    <source>
        <dbReference type="ARBA" id="ARBA00001946"/>
    </source>
</evidence>
<dbReference type="SUPFAM" id="SSF48576">
    <property type="entry name" value="Terpenoid synthases"/>
    <property type="match status" value="1"/>
</dbReference>
<dbReference type="InterPro" id="IPR008949">
    <property type="entry name" value="Isoprenoid_synthase_dom_sf"/>
</dbReference>
<keyword evidence="5 6" id="KW-0456">Lyase</keyword>
<comment type="cofactor">
    <cofactor evidence="1 6">
        <name>Mg(2+)</name>
        <dbReference type="ChEBI" id="CHEBI:18420"/>
    </cofactor>
</comment>
<evidence type="ECO:0000256" key="2">
    <source>
        <dbReference type="ARBA" id="ARBA00006333"/>
    </source>
</evidence>
<dbReference type="SFLD" id="SFLDS00005">
    <property type="entry name" value="Isoprenoid_Synthase_Type_I"/>
    <property type="match status" value="1"/>
</dbReference>
<keyword evidence="8" id="KW-1185">Reference proteome</keyword>
<dbReference type="Gene3D" id="1.10.600.10">
    <property type="entry name" value="Farnesyl Diphosphate Synthase"/>
    <property type="match status" value="1"/>
</dbReference>
<dbReference type="PANTHER" id="PTHR35201:SF4">
    <property type="entry name" value="BETA-PINACENE SYNTHASE-RELATED"/>
    <property type="match status" value="1"/>
</dbReference>
<gene>
    <name evidence="7" type="ORF">LENED_009785</name>
</gene>
<dbReference type="InterPro" id="IPR034686">
    <property type="entry name" value="Terpene_cyclase-like_2"/>
</dbReference>
<comment type="caution">
    <text evidence="7">The sequence shown here is derived from an EMBL/GenBank/DDBJ whole genome shotgun (WGS) entry which is preliminary data.</text>
</comment>
<keyword evidence="4 6" id="KW-0460">Magnesium</keyword>
<proteinExistence type="inferred from homology"/>
<dbReference type="AlphaFoldDB" id="A0A1Q3EKP2"/>
<dbReference type="GO" id="GO:0010333">
    <property type="term" value="F:terpene synthase activity"/>
    <property type="evidence" value="ECO:0007669"/>
    <property type="project" value="InterPro"/>
</dbReference>
<evidence type="ECO:0000256" key="5">
    <source>
        <dbReference type="ARBA" id="ARBA00023239"/>
    </source>
</evidence>
<dbReference type="GO" id="GO:0008299">
    <property type="term" value="P:isoprenoid biosynthetic process"/>
    <property type="evidence" value="ECO:0007669"/>
    <property type="project" value="UniProtKB-ARBA"/>
</dbReference>
<keyword evidence="3 6" id="KW-0479">Metal-binding</keyword>
<evidence type="ECO:0000313" key="8">
    <source>
        <dbReference type="Proteomes" id="UP000188533"/>
    </source>
</evidence>
<evidence type="ECO:0000256" key="6">
    <source>
        <dbReference type="RuleBase" id="RU366034"/>
    </source>
</evidence>
<dbReference type="EC" id="4.2.3.-" evidence="6"/>
<dbReference type="GO" id="GO:0046872">
    <property type="term" value="F:metal ion binding"/>
    <property type="evidence" value="ECO:0007669"/>
    <property type="project" value="UniProtKB-KW"/>
</dbReference>
<accession>A0A1Q3EKP2</accession>
<dbReference type="Pfam" id="PF19086">
    <property type="entry name" value="Terpene_syn_C_2"/>
    <property type="match status" value="1"/>
</dbReference>
<sequence length="367" mass="42230">MRNFEKVSIFELPSEDLQRCVAGGELSHRILSRPDETLTDHIKASTFYSSRPICQSADWINNYNVFTDRKKAFFMQGCNELLVAHTYPYAGYEQFRTCCDFVNLLFVVDEVSDDQNGKDARATGQIYLNTMQDPDFDDGSTLCKITKDFRKRYMSSAGPNTARRFLKHCDDYIECVSREAELREQGEVLDLASFVDLRRENSAIRLCFGLFEYVLGLDLPQEVFDDPTFMEAYWAAADMVCWANDVYSYDMEQRKGLSGNNIVTVLMKDRNIELQAASDYIGLYFKVLMDRYLDARKRIPSWGPEVDAAVARYMDATAHWVRGNLDWSFETQRYFGARFLEVKETGIVYLSPQSPEELISDSGSESD</sequence>
<evidence type="ECO:0000313" key="7">
    <source>
        <dbReference type="EMBL" id="GAW07773.1"/>
    </source>
</evidence>
<name>A0A1Q3EKP2_LENED</name>
<evidence type="ECO:0000256" key="3">
    <source>
        <dbReference type="ARBA" id="ARBA00022723"/>
    </source>
</evidence>
<reference evidence="7 8" key="2">
    <citation type="submission" date="2017-02" db="EMBL/GenBank/DDBJ databases">
        <title>A genome survey and senescence transcriptome analysis in Lentinula edodes.</title>
        <authorList>
            <person name="Sakamoto Y."/>
            <person name="Nakade K."/>
            <person name="Sato S."/>
            <person name="Yoshida Y."/>
            <person name="Miyazaki K."/>
            <person name="Natsume S."/>
            <person name="Konno N."/>
        </authorList>
    </citation>
    <scope>NUCLEOTIDE SEQUENCE [LARGE SCALE GENOMIC DNA]</scope>
    <source>
        <strain evidence="7 8">NBRC 111202</strain>
    </source>
</reference>
<dbReference type="SFLD" id="SFLDG01020">
    <property type="entry name" value="Terpene_Cyclase_Like_2"/>
    <property type="match status" value="1"/>
</dbReference>
<protein>
    <recommendedName>
        <fullName evidence="6">Terpene synthase</fullName>
        <ecNumber evidence="6">4.2.3.-</ecNumber>
    </recommendedName>
</protein>
<reference evidence="7 8" key="1">
    <citation type="submission" date="2016-08" db="EMBL/GenBank/DDBJ databases">
        <authorList>
            <consortium name="Lentinula edodes genome sequencing consortium"/>
            <person name="Sakamoto Y."/>
            <person name="Nakade K."/>
            <person name="Sato S."/>
            <person name="Yoshida Y."/>
            <person name="Miyazaki K."/>
            <person name="Natsume S."/>
            <person name="Konno N."/>
        </authorList>
    </citation>
    <scope>NUCLEOTIDE SEQUENCE [LARGE SCALE GENOMIC DNA]</scope>
    <source>
        <strain evidence="7 8">NBRC 111202</strain>
    </source>
</reference>
<organism evidence="7 8">
    <name type="scientific">Lentinula edodes</name>
    <name type="common">Shiitake mushroom</name>
    <name type="synonym">Lentinus edodes</name>
    <dbReference type="NCBI Taxonomy" id="5353"/>
    <lineage>
        <taxon>Eukaryota</taxon>
        <taxon>Fungi</taxon>
        <taxon>Dikarya</taxon>
        <taxon>Basidiomycota</taxon>
        <taxon>Agaricomycotina</taxon>
        <taxon>Agaricomycetes</taxon>
        <taxon>Agaricomycetidae</taxon>
        <taxon>Agaricales</taxon>
        <taxon>Marasmiineae</taxon>
        <taxon>Omphalotaceae</taxon>
        <taxon>Lentinula</taxon>
    </lineage>
</organism>